<keyword evidence="3" id="KW-1185">Reference proteome</keyword>
<evidence type="ECO:0000313" key="2">
    <source>
        <dbReference type="EMBL" id="RMX48895.1"/>
    </source>
</evidence>
<accession>A0A3M6U5C6</accession>
<sequence length="146" mass="16699">MFDPGREFVGEVTREMTKHDVRIRRGDVNVHRDQGIVELTRKKPMDAIKDKSVDAKSSTTYSRPVGFKEKRSDSSKNVYAVSEPEGDQRRVTDPIWSLKVFNIEKLFVKKGEPVLYCLKDGPKRGFVREELQIVPPGTELPPEGIR</sequence>
<dbReference type="Proteomes" id="UP000275408">
    <property type="component" value="Unassembled WGS sequence"/>
</dbReference>
<evidence type="ECO:0000313" key="3">
    <source>
        <dbReference type="Proteomes" id="UP000275408"/>
    </source>
</evidence>
<dbReference type="AlphaFoldDB" id="A0A3M6U5C6"/>
<protein>
    <submittedName>
        <fullName evidence="2">Uncharacterized protein</fullName>
    </submittedName>
</protein>
<gene>
    <name evidence="2" type="ORF">pdam_00013019</name>
</gene>
<feature type="region of interest" description="Disordered" evidence="1">
    <location>
        <begin position="51"/>
        <end position="87"/>
    </location>
</feature>
<proteinExistence type="predicted"/>
<comment type="caution">
    <text evidence="2">The sequence shown here is derived from an EMBL/GenBank/DDBJ whole genome shotgun (WGS) entry which is preliminary data.</text>
</comment>
<name>A0A3M6U5C6_POCDA</name>
<reference evidence="2 3" key="1">
    <citation type="journal article" date="2018" name="Sci. Rep.">
        <title>Comparative analysis of the Pocillopora damicornis genome highlights role of immune system in coral evolution.</title>
        <authorList>
            <person name="Cunning R."/>
            <person name="Bay R.A."/>
            <person name="Gillette P."/>
            <person name="Baker A.C."/>
            <person name="Traylor-Knowles N."/>
        </authorList>
    </citation>
    <scope>NUCLEOTIDE SEQUENCE [LARGE SCALE GENOMIC DNA]</scope>
    <source>
        <strain evidence="2">RSMAS</strain>
        <tissue evidence="2">Whole animal</tissue>
    </source>
</reference>
<organism evidence="2 3">
    <name type="scientific">Pocillopora damicornis</name>
    <name type="common">Cauliflower coral</name>
    <name type="synonym">Millepora damicornis</name>
    <dbReference type="NCBI Taxonomy" id="46731"/>
    <lineage>
        <taxon>Eukaryota</taxon>
        <taxon>Metazoa</taxon>
        <taxon>Cnidaria</taxon>
        <taxon>Anthozoa</taxon>
        <taxon>Hexacorallia</taxon>
        <taxon>Scleractinia</taxon>
        <taxon>Astrocoeniina</taxon>
        <taxon>Pocilloporidae</taxon>
        <taxon>Pocillopora</taxon>
    </lineage>
</organism>
<dbReference type="EMBL" id="RCHS01002224">
    <property type="protein sequence ID" value="RMX48895.1"/>
    <property type="molecule type" value="Genomic_DNA"/>
</dbReference>
<evidence type="ECO:0000256" key="1">
    <source>
        <dbReference type="SAM" id="MobiDB-lite"/>
    </source>
</evidence>